<feature type="region of interest" description="Disordered" evidence="1">
    <location>
        <begin position="186"/>
        <end position="205"/>
    </location>
</feature>
<dbReference type="EMBL" id="CP146275">
    <property type="protein sequence ID" value="WWT32514.1"/>
    <property type="molecule type" value="Genomic_DNA"/>
</dbReference>
<evidence type="ECO:0000313" key="2">
    <source>
        <dbReference type="EMBL" id="WWT32514.1"/>
    </source>
</evidence>
<dbReference type="PANTHER" id="PTHR33221:SF13">
    <property type="entry name" value="TRANSCRIPTIONAL REGULATOR-RELATED"/>
    <property type="match status" value="1"/>
</dbReference>
<accession>A0ABZ2I2M6</accession>
<dbReference type="InterPro" id="IPR036388">
    <property type="entry name" value="WH-like_DNA-bd_sf"/>
</dbReference>
<gene>
    <name evidence="2" type="ORF">V6617_16110</name>
</gene>
<dbReference type="PANTHER" id="PTHR33221">
    <property type="entry name" value="WINGED HELIX-TURN-HELIX TRANSCRIPTIONAL REGULATOR, RRF2 FAMILY"/>
    <property type="match status" value="1"/>
</dbReference>
<protein>
    <submittedName>
        <fullName evidence="2">Rrf2 family transcriptional regulator</fullName>
    </submittedName>
</protein>
<dbReference type="Proteomes" id="UP001369958">
    <property type="component" value="Chromosome"/>
</dbReference>
<dbReference type="SUPFAM" id="SSF46785">
    <property type="entry name" value="Winged helix' DNA-binding domain"/>
    <property type="match status" value="1"/>
</dbReference>
<dbReference type="Gene3D" id="1.10.10.10">
    <property type="entry name" value="Winged helix-like DNA-binding domain superfamily/Winged helix DNA-binding domain"/>
    <property type="match status" value="1"/>
</dbReference>
<dbReference type="InterPro" id="IPR000944">
    <property type="entry name" value="Tscrpt_reg_Rrf2"/>
</dbReference>
<dbReference type="PROSITE" id="PS51197">
    <property type="entry name" value="HTH_RRF2_2"/>
    <property type="match status" value="1"/>
</dbReference>
<dbReference type="NCBIfam" id="TIGR00738">
    <property type="entry name" value="rrf2_super"/>
    <property type="match status" value="1"/>
</dbReference>
<sequence length="205" mass="22125">MNAPPYQPEQPNRPAAPSLYGAAVEYAIHCLVWLVTPREHPASSRDLAQLQGISPAMLAKIMPKLERVGIVVASGGVHGGYRLARAPTDISILDIIDAVDGGKRLFDCKEIRQNCVLFGGEAPGWSGAGTCGIHAVMLRAEKAMRAELAKTTLEDLGRAYKAPPAFFVEVGQWLDGRVGKREQARLKGMRRGGRQLQDNDAIAGE</sequence>
<proteinExistence type="predicted"/>
<organism evidence="2 3">
    <name type="scientific">Pelagibacterium nitratireducens</name>
    <dbReference type="NCBI Taxonomy" id="1046114"/>
    <lineage>
        <taxon>Bacteria</taxon>
        <taxon>Pseudomonadati</taxon>
        <taxon>Pseudomonadota</taxon>
        <taxon>Alphaproteobacteria</taxon>
        <taxon>Hyphomicrobiales</taxon>
        <taxon>Devosiaceae</taxon>
        <taxon>Pelagibacterium</taxon>
    </lineage>
</organism>
<evidence type="ECO:0000256" key="1">
    <source>
        <dbReference type="SAM" id="MobiDB-lite"/>
    </source>
</evidence>
<dbReference type="Pfam" id="PF02082">
    <property type="entry name" value="Rrf2"/>
    <property type="match status" value="1"/>
</dbReference>
<evidence type="ECO:0000313" key="3">
    <source>
        <dbReference type="Proteomes" id="UP001369958"/>
    </source>
</evidence>
<dbReference type="RefSeq" id="WP_338607940.1">
    <property type="nucleotide sequence ID" value="NZ_CP146275.1"/>
</dbReference>
<name>A0ABZ2I2M6_9HYPH</name>
<dbReference type="InterPro" id="IPR036390">
    <property type="entry name" value="WH_DNA-bd_sf"/>
</dbReference>
<keyword evidence="3" id="KW-1185">Reference proteome</keyword>
<reference evidence="2 3" key="1">
    <citation type="submission" date="2024-02" db="EMBL/GenBank/DDBJ databases">
        <title>Complete genome sequence of Pelagibacterium nitratireducens ZH15.</title>
        <authorList>
            <person name="Zhao L.H."/>
        </authorList>
    </citation>
    <scope>NUCLEOTIDE SEQUENCE [LARGE SCALE GENOMIC DNA]</scope>
    <source>
        <strain evidence="2 3">ZH15</strain>
    </source>
</reference>
<dbReference type="InterPro" id="IPR030489">
    <property type="entry name" value="TR_Rrf2-type_CS"/>
</dbReference>
<dbReference type="PROSITE" id="PS01332">
    <property type="entry name" value="HTH_RRF2_1"/>
    <property type="match status" value="1"/>
</dbReference>